<dbReference type="InterPro" id="IPR004193">
    <property type="entry name" value="Glyco_hydro_13_N"/>
</dbReference>
<dbReference type="HAMAP" id="MF_00685">
    <property type="entry name" value="GlgB"/>
    <property type="match status" value="1"/>
</dbReference>
<evidence type="ECO:0000256" key="6">
    <source>
        <dbReference type="ARBA" id="ARBA00022679"/>
    </source>
</evidence>
<dbReference type="PANTHER" id="PTHR43651">
    <property type="entry name" value="1,4-ALPHA-GLUCAN-BRANCHING ENZYME"/>
    <property type="match status" value="1"/>
</dbReference>
<comment type="subunit">
    <text evidence="9">Monomer.</text>
</comment>
<comment type="catalytic activity">
    <reaction evidence="1 9">
        <text>Transfers a segment of a (1-&gt;4)-alpha-D-glucan chain to a primary hydroxy group in a similar glucan chain.</text>
        <dbReference type="EC" id="2.4.1.18"/>
    </reaction>
</comment>
<feature type="active site" description="Nucleophile" evidence="9 10">
    <location>
        <position position="470"/>
    </location>
</feature>
<keyword evidence="4 9" id="KW-0321">Glycogen metabolism</keyword>
<dbReference type="GO" id="GO:0004553">
    <property type="term" value="F:hydrolase activity, hydrolyzing O-glycosyl compounds"/>
    <property type="evidence" value="ECO:0007669"/>
    <property type="project" value="InterPro"/>
</dbReference>
<dbReference type="FunFam" id="2.60.40.1180:FF:000002">
    <property type="entry name" value="1,4-alpha-glucan branching enzyme GlgB"/>
    <property type="match status" value="1"/>
</dbReference>
<dbReference type="FunFam" id="3.20.20.80:FF:000003">
    <property type="entry name" value="1,4-alpha-glucan branching enzyme GlgB"/>
    <property type="match status" value="1"/>
</dbReference>
<dbReference type="InterPro" id="IPR013783">
    <property type="entry name" value="Ig-like_fold"/>
</dbReference>
<reference evidence="12 13" key="1">
    <citation type="journal article" date="2017" name="BMC Genomics">
        <title>Comparative genomic and phylogenomic analyses of the Bifidobacteriaceae family.</title>
        <authorList>
            <person name="Lugli G.A."/>
            <person name="Milani C."/>
            <person name="Turroni F."/>
            <person name="Duranti S."/>
            <person name="Mancabelli L."/>
            <person name="Mangifesta M."/>
            <person name="Ferrario C."/>
            <person name="Modesto M."/>
            <person name="Mattarelli P."/>
            <person name="Jiri K."/>
            <person name="van Sinderen D."/>
            <person name="Ventura M."/>
        </authorList>
    </citation>
    <scope>NUCLEOTIDE SEQUENCE [LARGE SCALE GENOMIC DNA]</scope>
    <source>
        <strain evidence="12 13">DSM 24744</strain>
    </source>
</reference>
<dbReference type="InterPro" id="IPR037439">
    <property type="entry name" value="Branching_enzy"/>
</dbReference>
<dbReference type="PIRSF" id="PIRSF000463">
    <property type="entry name" value="GlgB"/>
    <property type="match status" value="1"/>
</dbReference>
<dbReference type="SUPFAM" id="SSF51445">
    <property type="entry name" value="(Trans)glycosidases"/>
    <property type="match status" value="1"/>
</dbReference>
<dbReference type="UniPathway" id="UPA00164"/>
<evidence type="ECO:0000256" key="1">
    <source>
        <dbReference type="ARBA" id="ARBA00000826"/>
    </source>
</evidence>
<dbReference type="Pfam" id="PF00128">
    <property type="entry name" value="Alpha-amylase"/>
    <property type="match status" value="1"/>
</dbReference>
<dbReference type="EMBL" id="MWWQ01000006">
    <property type="protein sequence ID" value="OZG51914.1"/>
    <property type="molecule type" value="Genomic_DNA"/>
</dbReference>
<evidence type="ECO:0000256" key="3">
    <source>
        <dbReference type="ARBA" id="ARBA00009000"/>
    </source>
</evidence>
<dbReference type="PANTHER" id="PTHR43651:SF3">
    <property type="entry name" value="1,4-ALPHA-GLUCAN-BRANCHING ENZYME"/>
    <property type="match status" value="1"/>
</dbReference>
<dbReference type="CDD" id="cd11322">
    <property type="entry name" value="AmyAc_Glg_BE"/>
    <property type="match status" value="1"/>
</dbReference>
<keyword evidence="6 9" id="KW-0808">Transferase</keyword>
<name>A0A261EYI0_9BIFI</name>
<dbReference type="Gene3D" id="2.60.40.1180">
    <property type="entry name" value="Golgi alpha-mannosidase II"/>
    <property type="match status" value="1"/>
</dbReference>
<proteinExistence type="inferred from homology"/>
<evidence type="ECO:0000256" key="8">
    <source>
        <dbReference type="ARBA" id="ARBA00023277"/>
    </source>
</evidence>
<evidence type="ECO:0000256" key="4">
    <source>
        <dbReference type="ARBA" id="ARBA00022600"/>
    </source>
</evidence>
<sequence length="789" mass="89919">MVVSRSQRKLIEYPQGNGKILKNRVSRCTFRRAAFRLLNMEKTLITNVAPLEADHEALDRVSNGVFYDPHEVLGAHLNAAPDDAYATVRVLRPMAKSVGIVTVDGTEYEAQHEWNGVFVAVIPAATRKDGSHSVPDYRIHAMYEDGSETTLDDPYRYLPTVGDVDMYLFGEGRHYRLWEVMGAHVRTYIDPMGSPDGSSSDSITGVSFVVWAPNAHCVRVVGDFNGWNGRTHAMRELGNSGIWELFIPGLKGGDRYKFELLNANNEWKQKADPYERHHQIPPETASIVSDSHYDWEDSEWMQHRATTNPHTGPVSIYEVHAGSWKQGYTYRQLADELVRYVKDMGFTHVEFLPLAEHPFAGSWGYQVTGYYAPDSRFGDVDDFKYMVDCFHKAGIGVIMDWVPAHFPKDDFALGRFDGTPLYEDPDPLRGEHPDWGTYVFNFGRNEVRNFLVANACYWLDEYHVDALRVDAVSSMLYLDYSRKPGQWRPNIYGGRENLEAIEFLKEATGTCYLNYPGIMMIAEESTAWPGVTAPTSANGLGFGLKWNMGWMHDTLQYLQYPPIDRKWHHDEITFSMVYAYSEHYVLPISHDEVVHGKGSLIGRMPGNDWQRFAGVRALFAYQWTHPGKKLTFMGNELAQFGEWNENWSIDWDSLNWQDHQGVQRLVRDLNTVYRENPALWQVDNDPSGFQWLTSDDADHNTLSYMRLDKDGNPIVVVVNFSGTAWSDYQVPLPRGGKWKEILTTDDLAYGGSNIHNDNIVADQGEYHSRPYSTKLTVPALGAILLKPED</sequence>
<evidence type="ECO:0000256" key="7">
    <source>
        <dbReference type="ARBA" id="ARBA00023056"/>
    </source>
</evidence>
<dbReference type="Pfam" id="PF02806">
    <property type="entry name" value="Alpha-amylase_C"/>
    <property type="match status" value="1"/>
</dbReference>
<dbReference type="SUPFAM" id="SSF51011">
    <property type="entry name" value="Glycosyl hydrolase domain"/>
    <property type="match status" value="1"/>
</dbReference>
<dbReference type="NCBIfam" id="NF003811">
    <property type="entry name" value="PRK05402.1"/>
    <property type="match status" value="1"/>
</dbReference>
<dbReference type="InterPro" id="IPR013780">
    <property type="entry name" value="Glyco_hydro_b"/>
</dbReference>
<evidence type="ECO:0000313" key="12">
    <source>
        <dbReference type="EMBL" id="OZG51914.1"/>
    </source>
</evidence>
<protein>
    <recommendedName>
        <fullName evidence="9">1,4-alpha-glucan branching enzyme GlgB</fullName>
        <ecNumber evidence="9">2.4.1.18</ecNumber>
    </recommendedName>
    <alternativeName>
        <fullName evidence="9">1,4-alpha-D-glucan:1,4-alpha-D-glucan 6-glucosyl-transferase</fullName>
    </alternativeName>
    <alternativeName>
        <fullName evidence="9">Alpha-(1-&gt;4)-glucan branching enzyme</fullName>
    </alternativeName>
    <alternativeName>
        <fullName evidence="9">Glycogen branching enzyme</fullName>
        <shortName evidence="9">BE</shortName>
    </alternativeName>
</protein>
<accession>A0A261EYI0</accession>
<dbReference type="SUPFAM" id="SSF81296">
    <property type="entry name" value="E set domains"/>
    <property type="match status" value="2"/>
</dbReference>
<dbReference type="InterPro" id="IPR006047">
    <property type="entry name" value="GH13_cat_dom"/>
</dbReference>
<comment type="function">
    <text evidence="9">Catalyzes the formation of the alpha-1,6-glucosidic linkages in glycogen by scission of a 1,4-alpha-linked oligosaccharide from growing alpha-1,4-glucan chains and the subsequent attachment of the oligosaccharide to the alpha-1,6 position.</text>
</comment>
<dbReference type="GO" id="GO:0005829">
    <property type="term" value="C:cytosol"/>
    <property type="evidence" value="ECO:0007669"/>
    <property type="project" value="TreeGrafter"/>
</dbReference>
<dbReference type="AlphaFoldDB" id="A0A261EYI0"/>
<comment type="pathway">
    <text evidence="2 9">Glycan biosynthesis; glycogen biosynthesis.</text>
</comment>
<evidence type="ECO:0000256" key="9">
    <source>
        <dbReference type="HAMAP-Rule" id="MF_00685"/>
    </source>
</evidence>
<keyword evidence="13" id="KW-1185">Reference proteome</keyword>
<keyword evidence="8 9" id="KW-0119">Carbohydrate metabolism</keyword>
<feature type="active site" description="Proton donor" evidence="9 10">
    <location>
        <position position="523"/>
    </location>
</feature>
<keyword evidence="5 9" id="KW-0328">Glycosyltransferase</keyword>
<dbReference type="InterPro" id="IPR044143">
    <property type="entry name" value="GlgB_N_E_set_prok"/>
</dbReference>
<dbReference type="InterPro" id="IPR014756">
    <property type="entry name" value="Ig_E-set"/>
</dbReference>
<dbReference type="GO" id="GO:0005978">
    <property type="term" value="P:glycogen biosynthetic process"/>
    <property type="evidence" value="ECO:0007669"/>
    <property type="project" value="UniProtKB-UniRule"/>
</dbReference>
<dbReference type="Proteomes" id="UP000216454">
    <property type="component" value="Unassembled WGS sequence"/>
</dbReference>
<dbReference type="FunFam" id="2.60.40.10:FF:000169">
    <property type="entry name" value="1,4-alpha-glucan branching enzyme GlgB"/>
    <property type="match status" value="1"/>
</dbReference>
<evidence type="ECO:0000256" key="5">
    <source>
        <dbReference type="ARBA" id="ARBA00022676"/>
    </source>
</evidence>
<evidence type="ECO:0000259" key="11">
    <source>
        <dbReference type="SMART" id="SM00642"/>
    </source>
</evidence>
<dbReference type="NCBIfam" id="NF008967">
    <property type="entry name" value="PRK12313.1"/>
    <property type="match status" value="1"/>
</dbReference>
<dbReference type="Gene3D" id="3.20.20.80">
    <property type="entry name" value="Glycosidases"/>
    <property type="match status" value="1"/>
</dbReference>
<dbReference type="Pfam" id="PF02922">
    <property type="entry name" value="CBM_48"/>
    <property type="match status" value="1"/>
</dbReference>
<dbReference type="InterPro" id="IPR006407">
    <property type="entry name" value="GlgB"/>
</dbReference>
<dbReference type="NCBIfam" id="TIGR01515">
    <property type="entry name" value="branching_enzym"/>
    <property type="match status" value="1"/>
</dbReference>
<dbReference type="Pfam" id="PF22019">
    <property type="entry name" value="GlgB_N"/>
    <property type="match status" value="1"/>
</dbReference>
<feature type="domain" description="Glycosyl hydrolase family 13 catalytic" evidence="11">
    <location>
        <begin position="318"/>
        <end position="667"/>
    </location>
</feature>
<dbReference type="InterPro" id="IPR017853">
    <property type="entry name" value="GH"/>
</dbReference>
<evidence type="ECO:0000313" key="13">
    <source>
        <dbReference type="Proteomes" id="UP000216454"/>
    </source>
</evidence>
<dbReference type="SMART" id="SM00642">
    <property type="entry name" value="Aamy"/>
    <property type="match status" value="1"/>
</dbReference>
<dbReference type="GO" id="GO:0003844">
    <property type="term" value="F:1,4-alpha-glucan branching enzyme activity"/>
    <property type="evidence" value="ECO:0007669"/>
    <property type="project" value="UniProtKB-UniRule"/>
</dbReference>
<evidence type="ECO:0000256" key="10">
    <source>
        <dbReference type="PIRSR" id="PIRSR000463-1"/>
    </source>
</evidence>
<dbReference type="InterPro" id="IPR054169">
    <property type="entry name" value="GlgB_N"/>
</dbReference>
<dbReference type="Gene3D" id="2.60.40.10">
    <property type="entry name" value="Immunoglobulins"/>
    <property type="match status" value="2"/>
</dbReference>
<dbReference type="GO" id="GO:0043169">
    <property type="term" value="F:cation binding"/>
    <property type="evidence" value="ECO:0007669"/>
    <property type="project" value="InterPro"/>
</dbReference>
<evidence type="ECO:0000256" key="2">
    <source>
        <dbReference type="ARBA" id="ARBA00004964"/>
    </source>
</evidence>
<keyword evidence="7 9" id="KW-0320">Glycogen biosynthesis</keyword>
<comment type="similarity">
    <text evidence="3 9">Belongs to the glycosyl hydrolase 13 family. GlgB subfamily.</text>
</comment>
<gene>
    <name evidence="9" type="primary">glgB</name>
    <name evidence="12" type="ORF">PSSU_0697</name>
</gene>
<dbReference type="CDD" id="cd02855">
    <property type="entry name" value="E_set_GBE_prok_N"/>
    <property type="match status" value="1"/>
</dbReference>
<organism evidence="12 13">
    <name type="scientific">Pseudoscardovia suis</name>
    <dbReference type="NCBI Taxonomy" id="987063"/>
    <lineage>
        <taxon>Bacteria</taxon>
        <taxon>Bacillati</taxon>
        <taxon>Actinomycetota</taxon>
        <taxon>Actinomycetes</taxon>
        <taxon>Bifidobacteriales</taxon>
        <taxon>Bifidobacteriaceae</taxon>
        <taxon>Pseudoscardovia</taxon>
    </lineage>
</organism>
<dbReference type="EC" id="2.4.1.18" evidence="9"/>
<dbReference type="InterPro" id="IPR006048">
    <property type="entry name" value="A-amylase/branching_C"/>
</dbReference>
<comment type="caution">
    <text evidence="12">The sequence shown here is derived from an EMBL/GenBank/DDBJ whole genome shotgun (WGS) entry which is preliminary data.</text>
</comment>